<organism evidence="2 3">
    <name type="scientific">Adineta ricciae</name>
    <name type="common">Rotifer</name>
    <dbReference type="NCBI Taxonomy" id="249248"/>
    <lineage>
        <taxon>Eukaryota</taxon>
        <taxon>Metazoa</taxon>
        <taxon>Spiralia</taxon>
        <taxon>Gnathifera</taxon>
        <taxon>Rotifera</taxon>
        <taxon>Eurotatoria</taxon>
        <taxon>Bdelloidea</taxon>
        <taxon>Adinetida</taxon>
        <taxon>Adinetidae</taxon>
        <taxon>Adineta</taxon>
    </lineage>
</organism>
<name>A0A815LVM9_ADIRI</name>
<proteinExistence type="predicted"/>
<keyword evidence="3" id="KW-1185">Reference proteome</keyword>
<feature type="chain" id="PRO_5033027891" evidence="1">
    <location>
        <begin position="20"/>
        <end position="350"/>
    </location>
</feature>
<accession>A0A815LVM9</accession>
<evidence type="ECO:0000313" key="3">
    <source>
        <dbReference type="Proteomes" id="UP000663828"/>
    </source>
</evidence>
<keyword evidence="1" id="KW-0732">Signal</keyword>
<evidence type="ECO:0000313" key="2">
    <source>
        <dbReference type="EMBL" id="CAF1415085.1"/>
    </source>
</evidence>
<reference evidence="2" key="1">
    <citation type="submission" date="2021-02" db="EMBL/GenBank/DDBJ databases">
        <authorList>
            <person name="Nowell W R."/>
        </authorList>
    </citation>
    <scope>NUCLEOTIDE SEQUENCE</scope>
</reference>
<evidence type="ECO:0000256" key="1">
    <source>
        <dbReference type="SAM" id="SignalP"/>
    </source>
</evidence>
<dbReference type="AlphaFoldDB" id="A0A815LVM9"/>
<dbReference type="EMBL" id="CAJNOR010003448">
    <property type="protein sequence ID" value="CAF1415085.1"/>
    <property type="molecule type" value="Genomic_DNA"/>
</dbReference>
<feature type="signal peptide" evidence="1">
    <location>
        <begin position="1"/>
        <end position="19"/>
    </location>
</feature>
<gene>
    <name evidence="2" type="ORF">XAT740_LOCUS34891</name>
</gene>
<protein>
    <submittedName>
        <fullName evidence="2">Uncharacterized protein</fullName>
    </submittedName>
</protein>
<dbReference type="Proteomes" id="UP000663828">
    <property type="component" value="Unassembled WGS sequence"/>
</dbReference>
<sequence length="350" mass="40818">MSSILISLFLYCLINSVQSLSKNQTKTINIFNIDINYEENDTIILVYNLTTKYSYYITFRAFEDVQFQFGLFSSTNKSEKNLLEIVHHYSSSEPYYLFIVCFHFLQFNDLDIQCRDIRLLNVRQVESNISKDFLPSYSPLFVPMMYALSVVMLLPVIVQHHRHKKALLLQRRQTLRRLSMQIADGDQIPQQDLLKNILLQIKDDGDTNYENLCMEMDTISDSVPKFNRNDLSDNNVTFTLQNLQPFIHRHDGNDIDEQVDVNADDCVAHLLNNTPWNSSQTEHPLSTSLSRHAFIRDSATDMKEQHIPPTVVSFHDDDDDDSDQRPILKQNKQASRTLYKSNRVFFETDV</sequence>
<comment type="caution">
    <text evidence="2">The sequence shown here is derived from an EMBL/GenBank/DDBJ whole genome shotgun (WGS) entry which is preliminary data.</text>
</comment>